<feature type="region of interest" description="Disordered" evidence="1">
    <location>
        <begin position="98"/>
        <end position="160"/>
    </location>
</feature>
<reference evidence="2 3" key="1">
    <citation type="submission" date="2024-10" db="EMBL/GenBank/DDBJ databases">
        <title>Updated reference genomes for cyclostephanoid diatoms.</title>
        <authorList>
            <person name="Roberts W.R."/>
            <person name="Alverson A.J."/>
        </authorList>
    </citation>
    <scope>NUCLEOTIDE SEQUENCE [LARGE SCALE GENOMIC DNA]</scope>
    <source>
        <strain evidence="2 3">AJA010-31</strain>
    </source>
</reference>
<protein>
    <submittedName>
        <fullName evidence="2">Uncharacterized protein</fullName>
    </submittedName>
</protein>
<proteinExistence type="predicted"/>
<feature type="compositionally biased region" description="Basic and acidic residues" evidence="1">
    <location>
        <begin position="133"/>
        <end position="160"/>
    </location>
</feature>
<organism evidence="2 3">
    <name type="scientific">Cyclotella atomus</name>
    <dbReference type="NCBI Taxonomy" id="382360"/>
    <lineage>
        <taxon>Eukaryota</taxon>
        <taxon>Sar</taxon>
        <taxon>Stramenopiles</taxon>
        <taxon>Ochrophyta</taxon>
        <taxon>Bacillariophyta</taxon>
        <taxon>Coscinodiscophyceae</taxon>
        <taxon>Thalassiosirophycidae</taxon>
        <taxon>Stephanodiscales</taxon>
        <taxon>Stephanodiscaceae</taxon>
        <taxon>Cyclotella</taxon>
    </lineage>
</organism>
<dbReference type="Proteomes" id="UP001530400">
    <property type="component" value="Unassembled WGS sequence"/>
</dbReference>
<gene>
    <name evidence="2" type="ORF">ACHAWO_012501</name>
</gene>
<dbReference type="InterPro" id="IPR023398">
    <property type="entry name" value="TIF_eIF4e-like"/>
</dbReference>
<name>A0ABD3NDN0_9STRA</name>
<evidence type="ECO:0000313" key="3">
    <source>
        <dbReference type="Proteomes" id="UP001530400"/>
    </source>
</evidence>
<dbReference type="SUPFAM" id="SSF55418">
    <property type="entry name" value="eIF4e-like"/>
    <property type="match status" value="1"/>
</dbReference>
<evidence type="ECO:0000256" key="1">
    <source>
        <dbReference type="SAM" id="MobiDB-lite"/>
    </source>
</evidence>
<feature type="compositionally biased region" description="Gly residues" evidence="1">
    <location>
        <begin position="110"/>
        <end position="124"/>
    </location>
</feature>
<evidence type="ECO:0000313" key="2">
    <source>
        <dbReference type="EMBL" id="KAL3774123.1"/>
    </source>
</evidence>
<dbReference type="EMBL" id="JALLPJ020001209">
    <property type="protein sequence ID" value="KAL3774123.1"/>
    <property type="molecule type" value="Genomic_DNA"/>
</dbReference>
<comment type="caution">
    <text evidence="2">The sequence shown here is derived from an EMBL/GenBank/DDBJ whole genome shotgun (WGS) entry which is preliminary data.</text>
</comment>
<keyword evidence="3" id="KW-1185">Reference proteome</keyword>
<sequence length="160" mass="17621">MAAATVSAVGWEFVKKIETELNEHGMVLHPSEVYSNREQEGGPGSRSLYEDVVSVWNRHANNVEVIERVRDCIKKILSLPNNAYLEYKPHVDSFADKSSFRNTTVWRPKSGGGAEGGGGGGNGGPPRRMPSWGEREDNAAGKERGNSSKPVRSEVQRARR</sequence>
<dbReference type="Gene3D" id="3.30.760.10">
    <property type="entry name" value="RNA Cap, Translation Initiation Factor Eif4e"/>
    <property type="match status" value="1"/>
</dbReference>
<dbReference type="AlphaFoldDB" id="A0ABD3NDN0"/>
<accession>A0ABD3NDN0</accession>